<dbReference type="InterPro" id="IPR010982">
    <property type="entry name" value="Lambda_DNA-bd_dom_sf"/>
</dbReference>
<dbReference type="AlphaFoldDB" id="A0A8J6TWK5"/>
<dbReference type="PANTHER" id="PTHR46797">
    <property type="entry name" value="HTH-TYPE TRANSCRIPTIONAL REGULATOR"/>
    <property type="match status" value="1"/>
</dbReference>
<dbReference type="SUPFAM" id="SSF47413">
    <property type="entry name" value="lambda repressor-like DNA-binding domains"/>
    <property type="match status" value="1"/>
</dbReference>
<keyword evidence="1" id="KW-0805">Transcription regulation</keyword>
<keyword evidence="6" id="KW-1185">Reference proteome</keyword>
<evidence type="ECO:0000259" key="4">
    <source>
        <dbReference type="PROSITE" id="PS50943"/>
    </source>
</evidence>
<feature type="domain" description="HTH cro/C1-type" evidence="4">
    <location>
        <begin position="23"/>
        <end position="77"/>
    </location>
</feature>
<reference evidence="5" key="1">
    <citation type="submission" date="2020-08" db="EMBL/GenBank/DDBJ databases">
        <title>Genome public.</title>
        <authorList>
            <person name="Liu C."/>
            <person name="Sun Q."/>
        </authorList>
    </citation>
    <scope>NUCLEOTIDE SEQUENCE</scope>
    <source>
        <strain evidence="5">NSJ-15</strain>
    </source>
</reference>
<dbReference type="SMART" id="SM00530">
    <property type="entry name" value="HTH_XRE"/>
    <property type="match status" value="1"/>
</dbReference>
<dbReference type="Gene3D" id="1.10.260.40">
    <property type="entry name" value="lambda repressor-like DNA-binding domains"/>
    <property type="match status" value="1"/>
</dbReference>
<dbReference type="EMBL" id="JACRTL010000001">
    <property type="protein sequence ID" value="MBC8609880.1"/>
    <property type="molecule type" value="Genomic_DNA"/>
</dbReference>
<name>A0A8J6TWK5_9FIRM</name>
<dbReference type="Pfam" id="PF13560">
    <property type="entry name" value="HTH_31"/>
    <property type="match status" value="1"/>
</dbReference>
<evidence type="ECO:0000256" key="2">
    <source>
        <dbReference type="ARBA" id="ARBA00023125"/>
    </source>
</evidence>
<proteinExistence type="predicted"/>
<evidence type="ECO:0000256" key="3">
    <source>
        <dbReference type="ARBA" id="ARBA00023163"/>
    </source>
</evidence>
<dbReference type="InterPro" id="IPR001387">
    <property type="entry name" value="Cro/C1-type_HTH"/>
</dbReference>
<evidence type="ECO:0000313" key="6">
    <source>
        <dbReference type="Proteomes" id="UP000632659"/>
    </source>
</evidence>
<evidence type="ECO:0000256" key="1">
    <source>
        <dbReference type="ARBA" id="ARBA00023015"/>
    </source>
</evidence>
<dbReference type="GO" id="GO:0003700">
    <property type="term" value="F:DNA-binding transcription factor activity"/>
    <property type="evidence" value="ECO:0007669"/>
    <property type="project" value="TreeGrafter"/>
</dbReference>
<organism evidence="5 6">
    <name type="scientific">Massiliimalia timonensis</name>
    <dbReference type="NCBI Taxonomy" id="1987501"/>
    <lineage>
        <taxon>Bacteria</taxon>
        <taxon>Bacillati</taxon>
        <taxon>Bacillota</taxon>
        <taxon>Clostridia</taxon>
        <taxon>Eubacteriales</taxon>
        <taxon>Oscillospiraceae</taxon>
        <taxon>Massiliimalia</taxon>
    </lineage>
</organism>
<dbReference type="CDD" id="cd00093">
    <property type="entry name" value="HTH_XRE"/>
    <property type="match status" value="1"/>
</dbReference>
<dbReference type="OrthoDB" id="1647070at2"/>
<dbReference type="PROSITE" id="PS50943">
    <property type="entry name" value="HTH_CROC1"/>
    <property type="match status" value="1"/>
</dbReference>
<dbReference type="RefSeq" id="WP_093988290.1">
    <property type="nucleotide sequence ID" value="NZ_FYDD01000003.1"/>
</dbReference>
<gene>
    <name evidence="5" type="ORF">H8702_01930</name>
</gene>
<protein>
    <submittedName>
        <fullName evidence="5">Helix-turn-helix transcriptional regulator</fullName>
    </submittedName>
</protein>
<dbReference type="GO" id="GO:0005829">
    <property type="term" value="C:cytosol"/>
    <property type="evidence" value="ECO:0007669"/>
    <property type="project" value="TreeGrafter"/>
</dbReference>
<comment type="caution">
    <text evidence="5">The sequence shown here is derived from an EMBL/GenBank/DDBJ whole genome shotgun (WGS) entry which is preliminary data.</text>
</comment>
<dbReference type="GO" id="GO:0003677">
    <property type="term" value="F:DNA binding"/>
    <property type="evidence" value="ECO:0007669"/>
    <property type="project" value="UniProtKB-KW"/>
</dbReference>
<keyword evidence="2" id="KW-0238">DNA-binding</keyword>
<keyword evidence="3" id="KW-0804">Transcription</keyword>
<accession>A0A8J6TWK5</accession>
<sequence>MKKKSKIIIDEFDDNKKILGNLVRLHRETNEMTMEQLARQSQLSSSYIWQIEKGRKNITHYTLWCVAQALDIPSGQLLYGFTELPAPQDVCPLKHLLSQCSNCQKKDFQDCCFSTGSEYAELIITYINSILKKKM</sequence>
<dbReference type="PANTHER" id="PTHR46797:SF23">
    <property type="entry name" value="HTH-TYPE TRANSCRIPTIONAL REGULATOR SUTR"/>
    <property type="match status" value="1"/>
</dbReference>
<dbReference type="InterPro" id="IPR050807">
    <property type="entry name" value="TransReg_Diox_bact_type"/>
</dbReference>
<evidence type="ECO:0000313" key="5">
    <source>
        <dbReference type="EMBL" id="MBC8609880.1"/>
    </source>
</evidence>
<dbReference type="Proteomes" id="UP000632659">
    <property type="component" value="Unassembled WGS sequence"/>
</dbReference>